<dbReference type="SUPFAM" id="SSF103642">
    <property type="entry name" value="Sec-C motif"/>
    <property type="match status" value="1"/>
</dbReference>
<keyword evidence="2" id="KW-1185">Reference proteome</keyword>
<reference evidence="1 2" key="1">
    <citation type="submission" date="2016-09" db="EMBL/GenBank/DDBJ databases">
        <title>Genome sequence of Eubacterium angustum.</title>
        <authorList>
            <person name="Poehlein A."/>
            <person name="Daniel R."/>
        </authorList>
    </citation>
    <scope>NUCLEOTIDE SEQUENCE [LARGE SCALE GENOMIC DNA]</scope>
    <source>
        <strain evidence="1 2">DSM 1989</strain>
    </source>
</reference>
<dbReference type="Pfam" id="PF02810">
    <property type="entry name" value="SEC-C"/>
    <property type="match status" value="1"/>
</dbReference>
<protein>
    <recommendedName>
        <fullName evidence="3">Preprotein translocase subunit SecA</fullName>
    </recommendedName>
</protein>
<sequence>MTLFKNWEDMAYNLETQEEYDAFWKEYLEQERLIYKDILGKKENPVKGSLKELGAKYSIEPVVFCGFIDGINTSLVNEQDMDSLTEDSEVSLEINYEKLYWNMLEAKAPWLYELEEWNGIIDEEKREEIKKEFKQSKIVRVEKVGRNESCPCGSGKKYKKCCGK</sequence>
<dbReference type="EMBL" id="MKIE01000002">
    <property type="protein sequence ID" value="OHW63017.1"/>
    <property type="molecule type" value="Genomic_DNA"/>
</dbReference>
<evidence type="ECO:0000313" key="2">
    <source>
        <dbReference type="Proteomes" id="UP000180254"/>
    </source>
</evidence>
<dbReference type="InterPro" id="IPR004027">
    <property type="entry name" value="SEC_C_motif"/>
</dbReference>
<dbReference type="Gene3D" id="3.10.450.50">
    <property type="match status" value="1"/>
</dbReference>
<evidence type="ECO:0008006" key="3">
    <source>
        <dbReference type="Google" id="ProtNLM"/>
    </source>
</evidence>
<dbReference type="Proteomes" id="UP000180254">
    <property type="component" value="Unassembled WGS sequence"/>
</dbReference>
<accession>A0A1S1VA61</accession>
<dbReference type="PANTHER" id="PTHR33747:SF1">
    <property type="entry name" value="ADENYLATE CYCLASE-ASSOCIATED CAP C-TERMINAL DOMAIN-CONTAINING PROTEIN"/>
    <property type="match status" value="1"/>
</dbReference>
<dbReference type="RefSeq" id="WP_071061914.1">
    <property type="nucleotide sequence ID" value="NZ_MKIE01000002.1"/>
</dbReference>
<evidence type="ECO:0000313" key="1">
    <source>
        <dbReference type="EMBL" id="OHW63017.1"/>
    </source>
</evidence>
<organism evidence="1 2">
    <name type="scientific">Andreesenia angusta</name>
    <dbReference type="NCBI Taxonomy" id="39480"/>
    <lineage>
        <taxon>Bacteria</taxon>
        <taxon>Bacillati</taxon>
        <taxon>Bacillota</taxon>
        <taxon>Tissierellia</taxon>
        <taxon>Tissierellales</taxon>
        <taxon>Gottschalkiaceae</taxon>
        <taxon>Andreesenia</taxon>
    </lineage>
</organism>
<gene>
    <name evidence="1" type="ORF">EUAN_08010</name>
</gene>
<comment type="caution">
    <text evidence="1">The sequence shown here is derived from an EMBL/GenBank/DDBJ whole genome shotgun (WGS) entry which is preliminary data.</text>
</comment>
<name>A0A1S1VA61_9FIRM</name>
<dbReference type="PANTHER" id="PTHR33747">
    <property type="entry name" value="UPF0225 PROTEIN SCO1677"/>
    <property type="match status" value="1"/>
</dbReference>
<dbReference type="OrthoDB" id="5872at2"/>
<dbReference type="AlphaFoldDB" id="A0A1S1VA61"/>
<dbReference type="STRING" id="39480.EUAN_08010"/>
<proteinExistence type="predicted"/>
<dbReference type="NCBIfam" id="NF004088">
    <property type="entry name" value="PRK05590.1"/>
    <property type="match status" value="1"/>
</dbReference>